<dbReference type="RefSeq" id="XP_069228499.1">
    <property type="nucleotide sequence ID" value="XM_069374349.1"/>
</dbReference>
<organism evidence="10 11">
    <name type="scientific">Cladosporium halotolerans</name>
    <dbReference type="NCBI Taxonomy" id="1052096"/>
    <lineage>
        <taxon>Eukaryota</taxon>
        <taxon>Fungi</taxon>
        <taxon>Dikarya</taxon>
        <taxon>Ascomycota</taxon>
        <taxon>Pezizomycotina</taxon>
        <taxon>Dothideomycetes</taxon>
        <taxon>Dothideomycetidae</taxon>
        <taxon>Cladosporiales</taxon>
        <taxon>Cladosporiaceae</taxon>
        <taxon>Cladosporium</taxon>
    </lineage>
</organism>
<keyword evidence="5" id="KW-0862">Zinc</keyword>
<proteinExistence type="predicted"/>
<dbReference type="Proteomes" id="UP000803884">
    <property type="component" value="Unassembled WGS sequence"/>
</dbReference>
<keyword evidence="6" id="KW-0539">Nucleus</keyword>
<comment type="subcellular location">
    <subcellularLocation>
        <location evidence="1">Nucleus</location>
    </subcellularLocation>
</comment>
<dbReference type="InterPro" id="IPR036236">
    <property type="entry name" value="Znf_C2H2_sf"/>
</dbReference>
<gene>
    <name evidence="10" type="ORF">WHR41_05744</name>
</gene>
<evidence type="ECO:0000256" key="6">
    <source>
        <dbReference type="ARBA" id="ARBA00023242"/>
    </source>
</evidence>
<evidence type="ECO:0000313" key="10">
    <source>
        <dbReference type="EMBL" id="KAL1585393.1"/>
    </source>
</evidence>
<feature type="compositionally biased region" description="Polar residues" evidence="8">
    <location>
        <begin position="70"/>
        <end position="87"/>
    </location>
</feature>
<dbReference type="PROSITE" id="PS00028">
    <property type="entry name" value="ZINC_FINGER_C2H2_1"/>
    <property type="match status" value="2"/>
</dbReference>
<dbReference type="Pfam" id="PF00096">
    <property type="entry name" value="zf-C2H2"/>
    <property type="match status" value="2"/>
</dbReference>
<dbReference type="AlphaFoldDB" id="A0AB34KQ77"/>
<dbReference type="InterPro" id="IPR050331">
    <property type="entry name" value="Zinc_finger"/>
</dbReference>
<evidence type="ECO:0000256" key="4">
    <source>
        <dbReference type="ARBA" id="ARBA00022771"/>
    </source>
</evidence>
<feature type="compositionally biased region" description="Low complexity" evidence="8">
    <location>
        <begin position="211"/>
        <end position="224"/>
    </location>
</feature>
<dbReference type="GO" id="GO:0010468">
    <property type="term" value="P:regulation of gene expression"/>
    <property type="evidence" value="ECO:0007669"/>
    <property type="project" value="TreeGrafter"/>
</dbReference>
<feature type="compositionally biased region" description="Low complexity" evidence="8">
    <location>
        <begin position="110"/>
        <end position="144"/>
    </location>
</feature>
<evidence type="ECO:0000256" key="2">
    <source>
        <dbReference type="ARBA" id="ARBA00022723"/>
    </source>
</evidence>
<dbReference type="SMART" id="SM00355">
    <property type="entry name" value="ZnF_C2H2"/>
    <property type="match status" value="2"/>
</dbReference>
<evidence type="ECO:0000313" key="11">
    <source>
        <dbReference type="Proteomes" id="UP000803884"/>
    </source>
</evidence>
<dbReference type="GO" id="GO:0008270">
    <property type="term" value="F:zinc ion binding"/>
    <property type="evidence" value="ECO:0007669"/>
    <property type="project" value="UniProtKB-KW"/>
</dbReference>
<dbReference type="FunFam" id="3.30.160.60:FF:001102">
    <property type="entry name" value="Transcription factor IIIA"/>
    <property type="match status" value="1"/>
</dbReference>
<dbReference type="Gene3D" id="3.30.160.60">
    <property type="entry name" value="Classic Zinc Finger"/>
    <property type="match status" value="2"/>
</dbReference>
<evidence type="ECO:0000259" key="9">
    <source>
        <dbReference type="PROSITE" id="PS50157"/>
    </source>
</evidence>
<dbReference type="FunFam" id="3.30.160.60:FF:000425">
    <property type="entry name" value="PLAG1 like zinc finger 1"/>
    <property type="match status" value="1"/>
</dbReference>
<evidence type="ECO:0000256" key="3">
    <source>
        <dbReference type="ARBA" id="ARBA00022737"/>
    </source>
</evidence>
<dbReference type="InterPro" id="IPR013087">
    <property type="entry name" value="Znf_C2H2_type"/>
</dbReference>
<dbReference type="GO" id="GO:0005634">
    <property type="term" value="C:nucleus"/>
    <property type="evidence" value="ECO:0007669"/>
    <property type="project" value="UniProtKB-SubCell"/>
</dbReference>
<evidence type="ECO:0000256" key="5">
    <source>
        <dbReference type="ARBA" id="ARBA00022833"/>
    </source>
</evidence>
<dbReference type="GeneID" id="96007187"/>
<feature type="compositionally biased region" description="Low complexity" evidence="8">
    <location>
        <begin position="48"/>
        <end position="69"/>
    </location>
</feature>
<feature type="domain" description="C2H2-type" evidence="9">
    <location>
        <begin position="344"/>
        <end position="371"/>
    </location>
</feature>
<keyword evidence="4 7" id="KW-0863">Zinc-finger</keyword>
<dbReference type="EMBL" id="JAAQHG020000019">
    <property type="protein sequence ID" value="KAL1585393.1"/>
    <property type="molecule type" value="Genomic_DNA"/>
</dbReference>
<keyword evidence="3" id="KW-0677">Repeat</keyword>
<reference evidence="10 11" key="1">
    <citation type="journal article" date="2020" name="Microbiol. Resour. Announc.">
        <title>Draft Genome Sequence of a Cladosporium Species Isolated from the Mesophotic Ascidian Didemnum maculosum.</title>
        <authorList>
            <person name="Gioti A."/>
            <person name="Siaperas R."/>
            <person name="Nikolaivits E."/>
            <person name="Le Goff G."/>
            <person name="Ouazzani J."/>
            <person name="Kotoulas G."/>
            <person name="Topakas E."/>
        </authorList>
    </citation>
    <scope>NUCLEOTIDE SEQUENCE [LARGE SCALE GENOMIC DNA]</scope>
    <source>
        <strain evidence="10 11">TM138-S3</strain>
    </source>
</reference>
<keyword evidence="11" id="KW-1185">Reference proteome</keyword>
<evidence type="ECO:0000256" key="8">
    <source>
        <dbReference type="SAM" id="MobiDB-lite"/>
    </source>
</evidence>
<feature type="domain" description="C2H2-type" evidence="9">
    <location>
        <begin position="372"/>
        <end position="399"/>
    </location>
</feature>
<sequence length="412" mass="44438">MAAVGMMSYPPRDSLQGYSQQYVHYASRAHQDQAATVSSLAANPYASYASAPQQQSQAYQQSTRSARSSHSPTSDDGQKPSLPSISNLFGMVDGERSGQERAAKNAHAIQSQQAQPQSQPQPQTQPQSYPATHSQPQPEQYQRQQHSEHPMRQQHQFHHPAQPPPQFVAVAPRAEPASHLPPNLQHDASNAQRAMIPPTPPMRTGSIGENTQSPSTISTGSSLSGQPFFIGSALNNVEADQQRALIPHIHKRPSVPTHAQTSPFGTSPYTTASAYSASPSALSASGSFYSPNQQPPGYPPSYQRPLPASFPPSAPLLPATNPWEHHHYIGPSAHATYPQTQERYICQTCNKAFSRPSSLKIHSHSHTGEKPFRCPHAGCGKAFSVRSNMKRHEKGCHSGVVGAVGGMGLGGQ</sequence>
<dbReference type="PANTHER" id="PTHR16515:SF49">
    <property type="entry name" value="GASTRULA ZINC FINGER PROTEIN XLCGF49.1-LIKE-RELATED"/>
    <property type="match status" value="1"/>
</dbReference>
<comment type="caution">
    <text evidence="10">The sequence shown here is derived from an EMBL/GenBank/DDBJ whole genome shotgun (WGS) entry which is preliminary data.</text>
</comment>
<feature type="region of interest" description="Disordered" evidence="8">
    <location>
        <begin position="48"/>
        <end position="166"/>
    </location>
</feature>
<dbReference type="PANTHER" id="PTHR16515">
    <property type="entry name" value="PR DOMAIN ZINC FINGER PROTEIN"/>
    <property type="match status" value="1"/>
</dbReference>
<dbReference type="PROSITE" id="PS50157">
    <property type="entry name" value="ZINC_FINGER_C2H2_2"/>
    <property type="match status" value="2"/>
</dbReference>
<evidence type="ECO:0000256" key="1">
    <source>
        <dbReference type="ARBA" id="ARBA00004123"/>
    </source>
</evidence>
<name>A0AB34KQ77_9PEZI</name>
<feature type="compositionally biased region" description="Basic and acidic residues" evidence="8">
    <location>
        <begin position="93"/>
        <end position="103"/>
    </location>
</feature>
<feature type="region of interest" description="Disordered" evidence="8">
    <location>
        <begin position="286"/>
        <end position="313"/>
    </location>
</feature>
<keyword evidence="2" id="KW-0479">Metal-binding</keyword>
<dbReference type="SUPFAM" id="SSF57667">
    <property type="entry name" value="beta-beta-alpha zinc fingers"/>
    <property type="match status" value="1"/>
</dbReference>
<evidence type="ECO:0000256" key="7">
    <source>
        <dbReference type="PROSITE-ProRule" id="PRU00042"/>
    </source>
</evidence>
<protein>
    <recommendedName>
        <fullName evidence="9">C2H2-type domain-containing protein</fullName>
    </recommendedName>
</protein>
<accession>A0AB34KQ77</accession>
<feature type="region of interest" description="Disordered" evidence="8">
    <location>
        <begin position="193"/>
        <end position="224"/>
    </location>
</feature>